<dbReference type="EMBL" id="CAJNIZ010014879">
    <property type="protein sequence ID" value="CAE7367381.1"/>
    <property type="molecule type" value="Genomic_DNA"/>
</dbReference>
<dbReference type="Proteomes" id="UP000649617">
    <property type="component" value="Unassembled WGS sequence"/>
</dbReference>
<dbReference type="OrthoDB" id="421837at2759"/>
<feature type="compositionally biased region" description="Acidic residues" evidence="1">
    <location>
        <begin position="289"/>
        <end position="310"/>
    </location>
</feature>
<feature type="region of interest" description="Disordered" evidence="1">
    <location>
        <begin position="355"/>
        <end position="375"/>
    </location>
</feature>
<evidence type="ECO:0000313" key="3">
    <source>
        <dbReference type="Proteomes" id="UP000649617"/>
    </source>
</evidence>
<proteinExistence type="predicted"/>
<keyword evidence="3" id="KW-1185">Reference proteome</keyword>
<feature type="region of interest" description="Disordered" evidence="1">
    <location>
        <begin position="289"/>
        <end position="314"/>
    </location>
</feature>
<comment type="caution">
    <text evidence="2">The sequence shown here is derived from an EMBL/GenBank/DDBJ whole genome shotgun (WGS) entry which is preliminary data.</text>
</comment>
<accession>A0A812QEV2</accession>
<feature type="compositionally biased region" description="Acidic residues" evidence="1">
    <location>
        <begin position="191"/>
        <end position="203"/>
    </location>
</feature>
<evidence type="ECO:0000256" key="1">
    <source>
        <dbReference type="SAM" id="MobiDB-lite"/>
    </source>
</evidence>
<protein>
    <submittedName>
        <fullName evidence="2">TY1B-PL protein</fullName>
    </submittedName>
</protein>
<sequence length="1713" mass="191833">MASSTCLPVAATTLTAAPVTPAGQVILDSGCRTAVAGQYWHEAFQAKLMQLGVPWWQVEENETFQFGSGVPEVSRVAFLYPAGLGAETVDVVRISQVKGDAKACPGLVGPSEMARWKVVFNFSDKTVQILGRKTIMSLTSARHPALLLTDYPRGFPPGKQQLEAQLRDKIKLLRDSPQSLAFVSQPMPSEDHDEAYDGDTSEDAGEHVGEDAGNVDFFGDFGDELRKKKVEEWKNLLQSDLGVLVIADLPEAEHTTSEHESHMSSGTELRADDDDISITSHEFGVEFLEESEDDTDAQNEHEDGEQDGSEPDVTGKSCYFHRALRRKVGHACHALSAFAKTMLAGTALTAASTATPSTTTMSPMTSSSPSMAFPATRFKRRPGPWRIVEIFTWSMALSFAASRRGWHVGEPLSLPQWDLLDPVHQAQAEAYLEEFQPDFLAIAWPCTKWSILQTFGRRSPKYLQRLAAERQEQRRLLAWVQRVVLRHRARGGAILGENPWNSAAWREPVVMDTYDGLPSGKTEMCAFGLRRPDDEFRPGPGLFLRKPTRLRAQSEILEAACRLCPGNHRHVPSLGGVKVKGRWCSVAEFAGGYTRKFAEAVIRGAENYLGGKLRVNSFWTSPTLPEEIFMNTDVDVYDQSIHQVLQEDEVSHGAEDADDGNGDEELPEFPDIAEAVEDLDLPHTNLKEEDAARGIVEMRKLDDKGKMARLHLIHRRLGHPTNEALVRMLDVGGANQDLLKMASTLKCPTCELSAPPKRPLPARPEARPICFNSLVHLDLKYQHDFKKEIYVALSIVDGHSAHFLVFGRQAFFPELLDEEVWGSASLGHALSTESEVARLSEQRAAAKVALLRGDVQEKLRKALRRAPGGEARAYEPGELVYFWSPTGSKPGVRYRKDAGAWRGPAVVLVPDGASRYFVSWRGRCLLVAAANLKGASLEESRDHDLRLREGEIDLAKGYVDLTQDLPPPGEPEAPLDPVAPGLSVRRRAKGFGRKMTEARKMMQGLKSIKRILQGPMDKKLRRRLSGQRSRKPQQESPVPELSVPGEAAQLPADGANMHNEELPEDVQGYSPDYPPDSVWEDEPPADLVSPEDLIPDAAFPMPHDPRPRRERLLDDLPAQFRKRGPEHLEDLDEAALKKVKTSEFANYVFTAVSDAQLFGTEEKANESMAMRWLQESLLRRKYNPDCVYVAKEDSIYEVPVPDSKLIHAAFHDLSEDALIKEAFLLKMKASGKELDPKFFSQQEQSDFDDADQKEWEAWLKNDVIRRLTSEEAKKVPKSRIFRVPARIVRVNKLPPGKLGLKAKSRIVLPGHLDPDLGEVRLWYEKAKEDLLSCGFIELVFAPATFIKLVKRAGRNVVVAILCLHVDDGFLTAERGKVLEEVQQSINNLFSIKEWIQVTDKPTAYLGMQIYRKDGFFFNDMTEYILAVKKAAIPERDPETPLTVLELKEFRRMVAQLRWPVHLVCPEFLFRVSALAQRVSGAKLSDLADCTTLLSDLQDAARQGREIQFLSVSLTRPSARLVRQWLKEVKLTSSQASALQEEGKASLLEFHSNKVARVVRSSMAAECCSMASTADRLIYNLKLLDALAYGEVNISSEWRGYLRSSGSLVTDAKSLYDYVHGSSLLTTERQTSLDILAVRQMVQEGLLKLFWSPTWKQFADVLTKDMIDELFLKFRQTGSLNLVQSAEDQQEEERRASLRRAQRERRKLRMKQLA</sequence>
<name>A0A812QEV2_SYMPI</name>
<gene>
    <name evidence="2" type="primary">TY1B-PL</name>
    <name evidence="2" type="ORF">SPIL2461_LOCUS8890</name>
</gene>
<evidence type="ECO:0000313" key="2">
    <source>
        <dbReference type="EMBL" id="CAE7367381.1"/>
    </source>
</evidence>
<feature type="region of interest" description="Disordered" evidence="1">
    <location>
        <begin position="253"/>
        <end position="274"/>
    </location>
</feature>
<reference evidence="2" key="1">
    <citation type="submission" date="2021-02" db="EMBL/GenBank/DDBJ databases">
        <authorList>
            <person name="Dougan E. K."/>
            <person name="Rhodes N."/>
            <person name="Thang M."/>
            <person name="Chan C."/>
        </authorList>
    </citation>
    <scope>NUCLEOTIDE SEQUENCE</scope>
</reference>
<feature type="region of interest" description="Disordered" evidence="1">
    <location>
        <begin position="182"/>
        <end position="215"/>
    </location>
</feature>
<feature type="compositionally biased region" description="Basic and acidic residues" evidence="1">
    <location>
        <begin position="253"/>
        <end position="262"/>
    </location>
</feature>
<feature type="region of interest" description="Disordered" evidence="1">
    <location>
        <begin position="1010"/>
        <end position="1044"/>
    </location>
</feature>
<feature type="compositionally biased region" description="Basic residues" evidence="1">
    <location>
        <begin position="1019"/>
        <end position="1031"/>
    </location>
</feature>
<organism evidence="2 3">
    <name type="scientific">Symbiodinium pilosum</name>
    <name type="common">Dinoflagellate</name>
    <dbReference type="NCBI Taxonomy" id="2952"/>
    <lineage>
        <taxon>Eukaryota</taxon>
        <taxon>Sar</taxon>
        <taxon>Alveolata</taxon>
        <taxon>Dinophyceae</taxon>
        <taxon>Suessiales</taxon>
        <taxon>Symbiodiniaceae</taxon>
        <taxon>Symbiodinium</taxon>
    </lineage>
</organism>